<proteinExistence type="predicted"/>
<evidence type="ECO:0000313" key="1">
    <source>
        <dbReference type="EMBL" id="MXV52829.1"/>
    </source>
</evidence>
<dbReference type="EMBL" id="WVHT01000010">
    <property type="protein sequence ID" value="MXV52829.1"/>
    <property type="molecule type" value="Genomic_DNA"/>
</dbReference>
<evidence type="ECO:0008006" key="3">
    <source>
        <dbReference type="Google" id="ProtNLM"/>
    </source>
</evidence>
<organism evidence="1 2">
    <name type="scientific">Hufsiella arboris</name>
    <dbReference type="NCBI Taxonomy" id="2695275"/>
    <lineage>
        <taxon>Bacteria</taxon>
        <taxon>Pseudomonadati</taxon>
        <taxon>Bacteroidota</taxon>
        <taxon>Sphingobacteriia</taxon>
        <taxon>Sphingobacteriales</taxon>
        <taxon>Sphingobacteriaceae</taxon>
        <taxon>Hufsiella</taxon>
    </lineage>
</organism>
<reference evidence="1 2" key="1">
    <citation type="submission" date="2019-11" db="EMBL/GenBank/DDBJ databases">
        <title>Pedobacter sp. HMF7647 Genome sequencing and assembly.</title>
        <authorList>
            <person name="Kang H."/>
            <person name="Kim H."/>
            <person name="Joh K."/>
        </authorList>
    </citation>
    <scope>NUCLEOTIDE SEQUENCE [LARGE SCALE GENOMIC DNA]</scope>
    <source>
        <strain evidence="1 2">HMF7647</strain>
    </source>
</reference>
<dbReference type="AlphaFoldDB" id="A0A7K1YFS0"/>
<comment type="caution">
    <text evidence="1">The sequence shown here is derived from an EMBL/GenBank/DDBJ whole genome shotgun (WGS) entry which is preliminary data.</text>
</comment>
<dbReference type="Proteomes" id="UP000466586">
    <property type="component" value="Unassembled WGS sequence"/>
</dbReference>
<dbReference type="RefSeq" id="WP_160846007.1">
    <property type="nucleotide sequence ID" value="NZ_WVHT01000010.1"/>
</dbReference>
<keyword evidence="2" id="KW-1185">Reference proteome</keyword>
<evidence type="ECO:0000313" key="2">
    <source>
        <dbReference type="Proteomes" id="UP000466586"/>
    </source>
</evidence>
<dbReference type="SUPFAM" id="SSF53756">
    <property type="entry name" value="UDP-Glycosyltransferase/glycogen phosphorylase"/>
    <property type="match status" value="1"/>
</dbReference>
<name>A0A7K1YFS0_9SPHI</name>
<protein>
    <recommendedName>
        <fullName evidence="3">Glycosyltransferase</fullName>
    </recommendedName>
</protein>
<dbReference type="Gene3D" id="3.40.50.2000">
    <property type="entry name" value="Glycogen Phosphorylase B"/>
    <property type="match status" value="1"/>
</dbReference>
<accession>A0A7K1YFS0</accession>
<gene>
    <name evidence="1" type="ORF">GS399_17795</name>
</gene>
<sequence length="519" mass="59598">MSKEYIFRNKIYFDNCLKSAERLIDRGKFSSATHLLKDLATFAYGNCTGYYTNWKLESLLIQIGKNLTNEKEDFVFVNDIDKSNGLKILHIATTIYETGGHTRLLTNWIKNDPENTHGLVLTSQVDPLPSLLHETNHLLFKFHCLDVESSILSRAESLRVISKSFDLIILHIHPDDIIPVIAYSVDDLPPIAFMNHADHIFSVGMSVSDITLQIRPSCIEVDEERRGSRNQCFIPIPVEITSNERKYDTSTARNILGLSSNEKILLSTGAAYKFTPSERHNFFACAITVLDKNPVARLVIAGIGKEDELAVRYDHPRITYLGLVSKDDLAIYEQACDLYIESFPFASFTAMLQAGLLGKTIHLMPSPFFLSKFFKSRYPFEYASDANEWINKLDNLLKDDVAFKDIQDDQYSLLSVEYTKANWQKWVSSFYCKARNIKHITTISKKSKHYFGSNETALSLLDFHYSIPPLIRYVDLNFINRLKQVFYFIQTGRSLKEIGRKKILDFLFLPTRIRLINLF</sequence>